<proteinExistence type="predicted"/>
<gene>
    <name evidence="1" type="ORF">pEfm12493_014</name>
</gene>
<keyword evidence="1" id="KW-0614">Plasmid</keyword>
<dbReference type="RefSeq" id="WP_172686590.1">
    <property type="nucleotide sequence ID" value="NZ_KP342511.1"/>
</dbReference>
<accession>A0A0D5MAJ1</accession>
<sequence>MSYTGILSLEDICHYGKRCTATEKITKKLSTGQSKTVVQCKKYIIQKDKVSEEMIYYVGKQKQIILKDPIPLKELYPTIKHIYDQNGVLIGRRKNGVLRCTAKGMGRLIS</sequence>
<protein>
    <submittedName>
        <fullName evidence="1">TraE1 conjugal transfer protein</fullName>
    </submittedName>
</protein>
<dbReference type="NCBIfam" id="NF041439">
    <property type="entry name" value="TraE_Enteroc"/>
    <property type="match status" value="1"/>
</dbReference>
<dbReference type="AlphaFoldDB" id="A0A0D5MAJ1"/>
<dbReference type="EMBL" id="KP342511">
    <property type="protein sequence ID" value="AJY53498.1"/>
    <property type="molecule type" value="Genomic_DNA"/>
</dbReference>
<geneLocation type="plasmid" evidence="1">
    <name>pEfm12493</name>
</geneLocation>
<reference evidence="1" key="1">
    <citation type="journal article" date="2015" name="J. Antimicrob. Chemother.">
        <title>Vancomycin-resistant Enterococcus faecium harbouring vanN in Canada: a case and complete sequence of pEfm12493 harbouring the vanN operon.</title>
        <authorList>
            <person name="Boyd D.A."/>
            <person name="Levesque S."/>
            <person name="Picard A.C."/>
            <person name="Golding G.R."/>
        </authorList>
    </citation>
    <scope>NUCLEOTIDE SEQUENCE</scope>
    <source>
        <strain evidence="1">N12-493</strain>
        <plasmid evidence="1">pEfm12493</plasmid>
    </source>
</reference>
<organism evidence="1">
    <name type="scientific">Enterococcus faecium</name>
    <name type="common">Streptococcus faecium</name>
    <dbReference type="NCBI Taxonomy" id="1352"/>
    <lineage>
        <taxon>Bacteria</taxon>
        <taxon>Bacillati</taxon>
        <taxon>Bacillota</taxon>
        <taxon>Bacilli</taxon>
        <taxon>Lactobacillales</taxon>
        <taxon>Enterococcaceae</taxon>
        <taxon>Enterococcus</taxon>
    </lineage>
</organism>
<evidence type="ECO:0000313" key="1">
    <source>
        <dbReference type="EMBL" id="AJY53498.1"/>
    </source>
</evidence>
<name>A0A0D5MAJ1_ENTFC</name>